<evidence type="ECO:0000256" key="1">
    <source>
        <dbReference type="ARBA" id="ARBA00009460"/>
    </source>
</evidence>
<evidence type="ECO:0000313" key="10">
    <source>
        <dbReference type="Proteomes" id="UP001201812"/>
    </source>
</evidence>
<proteinExistence type="inferred from homology"/>
<dbReference type="AlphaFoldDB" id="A0AAD4NHZ2"/>
<evidence type="ECO:0000256" key="8">
    <source>
        <dbReference type="PIRNR" id="PIRNR006221"/>
    </source>
</evidence>
<dbReference type="SUPFAM" id="SSF56112">
    <property type="entry name" value="Protein kinase-like (PK-like)"/>
    <property type="match status" value="1"/>
</dbReference>
<dbReference type="GO" id="GO:0005737">
    <property type="term" value="C:cytoplasm"/>
    <property type="evidence" value="ECO:0007669"/>
    <property type="project" value="UniProtKB-ARBA"/>
</dbReference>
<comment type="caution">
    <text evidence="9">The sequence shown here is derived from an EMBL/GenBank/DDBJ whole genome shotgun (WGS) entry which is preliminary data.</text>
</comment>
<sequence length="294" mass="33122">MEEILKQKLGTARFERTGRGASGCISKGGAYTTDNRIVFVKTNNKKGSDLMFQGEFASLQAIEATGAVRVPHPIGNFSVGPYGEALITEYLDLSGPSQKFSAVLGTNIAKMHLHNAKCLKNEARASGFFGFHTTTCCGFIPQPNEWTDDWATFFIRNRLKVQVDRIIQERGDRDIVQLWSKLERAAERILKDENELPALVHGDLWSGNWASTEDEPVIFDPASFYGTSEYEFGIMTMFGGFDRELKRAYHKLIPERDGFDKRTKLYELFHHLNHWNHFGGSYKASALSLANSLL</sequence>
<dbReference type="InterPro" id="IPR016477">
    <property type="entry name" value="Fructo-/Ketosamine-3-kinase"/>
</dbReference>
<dbReference type="EC" id="2.7.1.172" evidence="2"/>
<keyword evidence="10" id="KW-1185">Reference proteome</keyword>
<dbReference type="GO" id="GO:0016301">
    <property type="term" value="F:kinase activity"/>
    <property type="evidence" value="ECO:0007669"/>
    <property type="project" value="UniProtKB-UniRule"/>
</dbReference>
<reference evidence="9" key="1">
    <citation type="submission" date="2022-01" db="EMBL/GenBank/DDBJ databases">
        <title>Genome Sequence Resource for Two Populations of Ditylenchus destructor, the Migratory Endoparasitic Phytonematode.</title>
        <authorList>
            <person name="Zhang H."/>
            <person name="Lin R."/>
            <person name="Xie B."/>
        </authorList>
    </citation>
    <scope>NUCLEOTIDE SEQUENCE</scope>
    <source>
        <strain evidence="9">BazhouSP</strain>
    </source>
</reference>
<evidence type="ECO:0000256" key="4">
    <source>
        <dbReference type="ARBA" id="ARBA00022741"/>
    </source>
</evidence>
<dbReference type="PANTHER" id="PTHR12149">
    <property type="entry name" value="FRUCTOSAMINE 3 KINASE-RELATED PROTEIN"/>
    <property type="match status" value="1"/>
</dbReference>
<evidence type="ECO:0000313" key="9">
    <source>
        <dbReference type="EMBL" id="KAI1728762.1"/>
    </source>
</evidence>
<dbReference type="PIRSF" id="PIRSF006221">
    <property type="entry name" value="Ketosamine-3-kinase"/>
    <property type="match status" value="1"/>
</dbReference>
<keyword evidence="6" id="KW-0067">ATP-binding</keyword>
<evidence type="ECO:0000256" key="2">
    <source>
        <dbReference type="ARBA" id="ARBA00011961"/>
    </source>
</evidence>
<evidence type="ECO:0000256" key="3">
    <source>
        <dbReference type="ARBA" id="ARBA00022679"/>
    </source>
</evidence>
<keyword evidence="3 8" id="KW-0808">Transferase</keyword>
<keyword evidence="4" id="KW-0547">Nucleotide-binding</keyword>
<dbReference type="Proteomes" id="UP001201812">
    <property type="component" value="Unassembled WGS sequence"/>
</dbReference>
<evidence type="ECO:0000256" key="6">
    <source>
        <dbReference type="ARBA" id="ARBA00022840"/>
    </source>
</evidence>
<organism evidence="9 10">
    <name type="scientific">Ditylenchus destructor</name>
    <dbReference type="NCBI Taxonomy" id="166010"/>
    <lineage>
        <taxon>Eukaryota</taxon>
        <taxon>Metazoa</taxon>
        <taxon>Ecdysozoa</taxon>
        <taxon>Nematoda</taxon>
        <taxon>Chromadorea</taxon>
        <taxon>Rhabditida</taxon>
        <taxon>Tylenchina</taxon>
        <taxon>Tylenchomorpha</taxon>
        <taxon>Sphaerularioidea</taxon>
        <taxon>Anguinidae</taxon>
        <taxon>Anguininae</taxon>
        <taxon>Ditylenchus</taxon>
    </lineage>
</organism>
<comment type="catalytic activity">
    <reaction evidence="7">
        <text>N(6)-D-ribulosyl-L-lysyl-[protein] + ATP = N(6)-(3-O-phospho-D-ribulosyl)-L-lysyl-[protein] + ADP + H(+)</text>
        <dbReference type="Rhea" id="RHEA:48432"/>
        <dbReference type="Rhea" id="RHEA-COMP:12103"/>
        <dbReference type="Rhea" id="RHEA-COMP:12104"/>
        <dbReference type="ChEBI" id="CHEBI:15378"/>
        <dbReference type="ChEBI" id="CHEBI:30616"/>
        <dbReference type="ChEBI" id="CHEBI:90418"/>
        <dbReference type="ChEBI" id="CHEBI:90420"/>
        <dbReference type="ChEBI" id="CHEBI:456216"/>
        <dbReference type="EC" id="2.7.1.172"/>
    </reaction>
    <physiologicalReaction direction="left-to-right" evidence="7">
        <dbReference type="Rhea" id="RHEA:48433"/>
    </physiologicalReaction>
</comment>
<dbReference type="PANTHER" id="PTHR12149:SF8">
    <property type="entry name" value="PROTEIN-RIBULOSAMINE 3-KINASE"/>
    <property type="match status" value="1"/>
</dbReference>
<evidence type="ECO:0000256" key="5">
    <source>
        <dbReference type="ARBA" id="ARBA00022777"/>
    </source>
</evidence>
<dbReference type="GO" id="GO:0102193">
    <property type="term" value="F:protein-ribulosamine 3-kinase activity"/>
    <property type="evidence" value="ECO:0007669"/>
    <property type="project" value="UniProtKB-EC"/>
</dbReference>
<dbReference type="Gene3D" id="3.30.200.20">
    <property type="entry name" value="Phosphorylase Kinase, domain 1"/>
    <property type="match status" value="1"/>
</dbReference>
<dbReference type="InterPro" id="IPR011009">
    <property type="entry name" value="Kinase-like_dom_sf"/>
</dbReference>
<dbReference type="EMBL" id="JAKKPZ010000001">
    <property type="protein sequence ID" value="KAI1728762.1"/>
    <property type="molecule type" value="Genomic_DNA"/>
</dbReference>
<dbReference type="Pfam" id="PF03881">
    <property type="entry name" value="Fructosamin_kin"/>
    <property type="match status" value="1"/>
</dbReference>
<comment type="similarity">
    <text evidence="1 8">Belongs to the fructosamine kinase family.</text>
</comment>
<accession>A0AAD4NHZ2</accession>
<keyword evidence="5 8" id="KW-0418">Kinase</keyword>
<evidence type="ECO:0000256" key="7">
    <source>
        <dbReference type="ARBA" id="ARBA00048655"/>
    </source>
</evidence>
<protein>
    <recommendedName>
        <fullName evidence="2">protein-ribulosamine 3-kinase</fullName>
        <ecNumber evidence="2">2.7.1.172</ecNumber>
    </recommendedName>
</protein>
<dbReference type="Gene3D" id="3.90.1200.10">
    <property type="match status" value="1"/>
</dbReference>
<name>A0AAD4NHZ2_9BILA</name>
<dbReference type="GO" id="GO:0005524">
    <property type="term" value="F:ATP binding"/>
    <property type="evidence" value="ECO:0007669"/>
    <property type="project" value="UniProtKB-KW"/>
</dbReference>
<dbReference type="FunFam" id="3.30.200.20:FF:000264">
    <property type="entry name" value="Protein-ribulosamine 3-kinase, chloroplastic"/>
    <property type="match status" value="1"/>
</dbReference>
<gene>
    <name evidence="9" type="ORF">DdX_00964</name>
</gene>